<gene>
    <name evidence="5" type="ORF">BJY24_005815</name>
</gene>
<dbReference type="PANTHER" id="PTHR37981">
    <property type="entry name" value="LIPASE 2"/>
    <property type="match status" value="1"/>
</dbReference>
<protein>
    <submittedName>
        <fullName evidence="5">Lysophospholipase L1-like esterase</fullName>
    </submittedName>
</protein>
<dbReference type="Proteomes" id="UP000540412">
    <property type="component" value="Unassembled WGS sequence"/>
</dbReference>
<feature type="active site" evidence="1">
    <location>
        <position position="270"/>
    </location>
</feature>
<feature type="disulfide bond" evidence="2">
    <location>
        <begin position="54"/>
        <end position="78"/>
    </location>
</feature>
<dbReference type="GO" id="GO:0004806">
    <property type="term" value="F:triacylglycerol lipase activity"/>
    <property type="evidence" value="ECO:0007669"/>
    <property type="project" value="TreeGrafter"/>
</dbReference>
<keyword evidence="3" id="KW-0732">Signal</keyword>
<sequence>MTSRLLGALAAILAVGLPCADAHAAPVPAGARYVALGSSYAAGPGLEPVADGPCARSARNYPHRVAEAANLDLVDVSCSGATTDDILYRPQTVAGTVMPPQIGAVTSYTRLVTVSVGGNDLNLIGSMLTGSGCEIVAGAVAGLCDGVTRTQPATPDDFDTVTRALADIVAAVRDRAPEATVLLVQYLPVLPSDGSTCAAAPMTPTQAAAARATYDGLIAATARAARESGAQIVSVADAENHTACTADPWVFDFQHPPRPADPTAAAGMYHPNPAGTSRIAEKIVGRLRD</sequence>
<comment type="caution">
    <text evidence="5">The sequence shown here is derived from an EMBL/GenBank/DDBJ whole genome shotgun (WGS) entry which is preliminary data.</text>
</comment>
<dbReference type="RefSeq" id="WP_051161565.1">
    <property type="nucleotide sequence ID" value="NZ_JACHIT010000002.1"/>
</dbReference>
<dbReference type="PANTHER" id="PTHR37981:SF1">
    <property type="entry name" value="SGNH HYDROLASE-TYPE ESTERASE DOMAIN-CONTAINING PROTEIN"/>
    <property type="match status" value="1"/>
</dbReference>
<name>A0A7W9PJK2_9NOCA</name>
<evidence type="ECO:0000256" key="1">
    <source>
        <dbReference type="PIRSR" id="PIRSR637460-1"/>
    </source>
</evidence>
<feature type="chain" id="PRO_5030525114" evidence="3">
    <location>
        <begin position="25"/>
        <end position="289"/>
    </location>
</feature>
<feature type="disulfide bond" evidence="2">
    <location>
        <begin position="133"/>
        <end position="144"/>
    </location>
</feature>
<dbReference type="InterPro" id="IPR036514">
    <property type="entry name" value="SGNH_hydro_sf"/>
</dbReference>
<dbReference type="Pfam" id="PF13472">
    <property type="entry name" value="Lipase_GDSL_2"/>
    <property type="match status" value="1"/>
</dbReference>
<feature type="disulfide bond" evidence="2">
    <location>
        <begin position="197"/>
        <end position="244"/>
    </location>
</feature>
<feature type="signal peptide" evidence="3">
    <location>
        <begin position="1"/>
        <end position="24"/>
    </location>
</feature>
<dbReference type="Gene3D" id="3.40.50.1110">
    <property type="entry name" value="SGNH hydrolase"/>
    <property type="match status" value="1"/>
</dbReference>
<dbReference type="InterPro" id="IPR037460">
    <property type="entry name" value="SEST-like"/>
</dbReference>
<evidence type="ECO:0000259" key="4">
    <source>
        <dbReference type="Pfam" id="PF13472"/>
    </source>
</evidence>
<keyword evidence="2" id="KW-1015">Disulfide bond</keyword>
<dbReference type="SUPFAM" id="SSF52266">
    <property type="entry name" value="SGNH hydrolase"/>
    <property type="match status" value="1"/>
</dbReference>
<evidence type="ECO:0000313" key="6">
    <source>
        <dbReference type="Proteomes" id="UP000540412"/>
    </source>
</evidence>
<proteinExistence type="predicted"/>
<evidence type="ECO:0000256" key="3">
    <source>
        <dbReference type="SAM" id="SignalP"/>
    </source>
</evidence>
<dbReference type="GO" id="GO:0019433">
    <property type="term" value="P:triglyceride catabolic process"/>
    <property type="evidence" value="ECO:0007669"/>
    <property type="project" value="TreeGrafter"/>
</dbReference>
<dbReference type="EMBL" id="JACHIT010000002">
    <property type="protein sequence ID" value="MBB5916903.1"/>
    <property type="molecule type" value="Genomic_DNA"/>
</dbReference>
<feature type="active site" description="Nucleophile" evidence="1">
    <location>
        <position position="39"/>
    </location>
</feature>
<dbReference type="AlphaFoldDB" id="A0A7W9PJK2"/>
<reference evidence="5 6" key="1">
    <citation type="submission" date="2020-08" db="EMBL/GenBank/DDBJ databases">
        <title>Sequencing the genomes of 1000 actinobacteria strains.</title>
        <authorList>
            <person name="Klenk H.-P."/>
        </authorList>
    </citation>
    <scope>NUCLEOTIDE SEQUENCE [LARGE SCALE GENOMIC DNA]</scope>
    <source>
        <strain evidence="5 6">DSM 43582</strain>
    </source>
</reference>
<feature type="domain" description="SGNH hydrolase-type esterase" evidence="4">
    <location>
        <begin position="35"/>
        <end position="275"/>
    </location>
</feature>
<accession>A0A7W9PJK2</accession>
<keyword evidence="6" id="KW-1185">Reference proteome</keyword>
<evidence type="ECO:0000256" key="2">
    <source>
        <dbReference type="PIRSR" id="PIRSR637460-2"/>
    </source>
</evidence>
<dbReference type="CDD" id="cd01823">
    <property type="entry name" value="SEST_like"/>
    <property type="match status" value="1"/>
</dbReference>
<evidence type="ECO:0000313" key="5">
    <source>
        <dbReference type="EMBL" id="MBB5916903.1"/>
    </source>
</evidence>
<dbReference type="InterPro" id="IPR013830">
    <property type="entry name" value="SGNH_hydro"/>
</dbReference>
<organism evidence="5 6">
    <name type="scientific">Nocardia transvalensis</name>
    <dbReference type="NCBI Taxonomy" id="37333"/>
    <lineage>
        <taxon>Bacteria</taxon>
        <taxon>Bacillati</taxon>
        <taxon>Actinomycetota</taxon>
        <taxon>Actinomycetes</taxon>
        <taxon>Mycobacteriales</taxon>
        <taxon>Nocardiaceae</taxon>
        <taxon>Nocardia</taxon>
    </lineage>
</organism>